<comment type="caution">
    <text evidence="3">The sequence shown here is derived from an EMBL/GenBank/DDBJ whole genome shotgun (WGS) entry which is preliminary data.</text>
</comment>
<feature type="region of interest" description="Disordered" evidence="1">
    <location>
        <begin position="142"/>
        <end position="161"/>
    </location>
</feature>
<dbReference type="InterPro" id="IPR019861">
    <property type="entry name" value="PorP/SprF_Bacteroidetes"/>
</dbReference>
<accession>A0A9X3C030</accession>
<dbReference type="Proteomes" id="UP001151079">
    <property type="component" value="Unassembled WGS sequence"/>
</dbReference>
<organism evidence="3 4">
    <name type="scientific">Flavobacterium shii</name>
    <dbReference type="NCBI Taxonomy" id="2987687"/>
    <lineage>
        <taxon>Bacteria</taxon>
        <taxon>Pseudomonadati</taxon>
        <taxon>Bacteroidota</taxon>
        <taxon>Flavobacteriia</taxon>
        <taxon>Flavobacteriales</taxon>
        <taxon>Flavobacteriaceae</taxon>
        <taxon>Flavobacterium</taxon>
    </lineage>
</organism>
<feature type="signal peptide" evidence="2">
    <location>
        <begin position="1"/>
        <end position="27"/>
    </location>
</feature>
<dbReference type="AlphaFoldDB" id="A0A9X3C030"/>
<name>A0A9X3C030_9FLAO</name>
<evidence type="ECO:0000313" key="4">
    <source>
        <dbReference type="Proteomes" id="UP001151079"/>
    </source>
</evidence>
<dbReference type="RefSeq" id="WP_264208285.1">
    <property type="nucleotide sequence ID" value="NZ_JAOZEW010000029.1"/>
</dbReference>
<sequence length="342" mass="38454">MTKDSVMQLKLCLLLIWLTASSQMAIAQQDIQFSQYVFNGLSVNPAYAGYKEDIYVNSTYRKQWVSFPGAPETGTLTVDGLANLLGNKTVGLGAQVTWDRVGPQDIVSFYASYAYRIRLNAEDDSRLSFGLGVGVNQYSISGDRLSPTDQGDPNLPEGRVSTTKPNANVGVYYYTPSFYVGFSAIDIFPSNIYDNAFAGKNNYDYLVTKKVPHYYLTTGFMVTLSEDVKLKPSIMIKDDLKGPTNIDYNIFLLLADRVWVGGSYRSAIKIWNKNNLQSGLEQKDAVSVMADFFLTERLRIGYAYDFTTSQLDNYQKGSHEISIGFLLFNKKRAERIISPRYF</sequence>
<protein>
    <submittedName>
        <fullName evidence="3">Type IX secretion system membrane protein PorP/SprF</fullName>
    </submittedName>
</protein>
<keyword evidence="4" id="KW-1185">Reference proteome</keyword>
<evidence type="ECO:0000256" key="1">
    <source>
        <dbReference type="SAM" id="MobiDB-lite"/>
    </source>
</evidence>
<proteinExistence type="predicted"/>
<feature type="chain" id="PRO_5040879835" evidence="2">
    <location>
        <begin position="28"/>
        <end position="342"/>
    </location>
</feature>
<evidence type="ECO:0000256" key="2">
    <source>
        <dbReference type="SAM" id="SignalP"/>
    </source>
</evidence>
<gene>
    <name evidence="3" type="ORF">OIU83_21285</name>
</gene>
<keyword evidence="2" id="KW-0732">Signal</keyword>
<reference evidence="3" key="1">
    <citation type="submission" date="2022-10" db="EMBL/GenBank/DDBJ databases">
        <title>Two novel species of Flavobacterium.</title>
        <authorList>
            <person name="Liu Q."/>
            <person name="Xin Y.-H."/>
        </authorList>
    </citation>
    <scope>NUCLEOTIDE SEQUENCE</scope>
    <source>
        <strain evidence="3">LS1R49</strain>
    </source>
</reference>
<dbReference type="NCBIfam" id="TIGR03519">
    <property type="entry name" value="T9SS_PorP_fam"/>
    <property type="match status" value="1"/>
</dbReference>
<dbReference type="EMBL" id="JAOZEW010000029">
    <property type="protein sequence ID" value="MCV9930206.1"/>
    <property type="molecule type" value="Genomic_DNA"/>
</dbReference>
<evidence type="ECO:0000313" key="3">
    <source>
        <dbReference type="EMBL" id="MCV9930206.1"/>
    </source>
</evidence>
<dbReference type="Pfam" id="PF11751">
    <property type="entry name" value="PorP_SprF"/>
    <property type="match status" value="1"/>
</dbReference>